<evidence type="ECO:0000256" key="1">
    <source>
        <dbReference type="SAM" id="MobiDB-lite"/>
    </source>
</evidence>
<feature type="region of interest" description="Disordered" evidence="1">
    <location>
        <begin position="19"/>
        <end position="48"/>
    </location>
</feature>
<dbReference type="EMBL" id="GBRH01241067">
    <property type="protein sequence ID" value="JAD56828.1"/>
    <property type="molecule type" value="Transcribed_RNA"/>
</dbReference>
<proteinExistence type="predicted"/>
<reference evidence="2" key="2">
    <citation type="journal article" date="2015" name="Data Brief">
        <title>Shoot transcriptome of the giant reed, Arundo donax.</title>
        <authorList>
            <person name="Barrero R.A."/>
            <person name="Guerrero F.D."/>
            <person name="Moolhuijzen P."/>
            <person name="Goolsby J.A."/>
            <person name="Tidwell J."/>
            <person name="Bellgard S.E."/>
            <person name="Bellgard M.I."/>
        </authorList>
    </citation>
    <scope>NUCLEOTIDE SEQUENCE</scope>
    <source>
        <tissue evidence="2">Shoot tissue taken approximately 20 cm above the soil surface</tissue>
    </source>
</reference>
<protein>
    <submittedName>
        <fullName evidence="2">Uncharacterized protein</fullName>
    </submittedName>
</protein>
<reference evidence="2" key="1">
    <citation type="submission" date="2014-09" db="EMBL/GenBank/DDBJ databases">
        <authorList>
            <person name="Magalhaes I.L.F."/>
            <person name="Oliveira U."/>
            <person name="Santos F.R."/>
            <person name="Vidigal T.H.D.A."/>
            <person name="Brescovit A.D."/>
            <person name="Santos A.J."/>
        </authorList>
    </citation>
    <scope>NUCLEOTIDE SEQUENCE</scope>
    <source>
        <tissue evidence="2">Shoot tissue taken approximately 20 cm above the soil surface</tissue>
    </source>
</reference>
<evidence type="ECO:0000313" key="2">
    <source>
        <dbReference type="EMBL" id="JAD56828.1"/>
    </source>
</evidence>
<accession>A0A0A9B3U8</accession>
<sequence>MSAAALMRNPVDATLRTPSLRRRAIARRHADEEARGTDEGASMSEPGGACVVRLRVDKRARSRCRLPSRR</sequence>
<dbReference type="AlphaFoldDB" id="A0A0A9B3U8"/>
<name>A0A0A9B3U8_ARUDO</name>
<feature type="compositionally biased region" description="Basic and acidic residues" evidence="1">
    <location>
        <begin position="28"/>
        <end position="38"/>
    </location>
</feature>
<organism evidence="2">
    <name type="scientific">Arundo donax</name>
    <name type="common">Giant reed</name>
    <name type="synonym">Donax arundinaceus</name>
    <dbReference type="NCBI Taxonomy" id="35708"/>
    <lineage>
        <taxon>Eukaryota</taxon>
        <taxon>Viridiplantae</taxon>
        <taxon>Streptophyta</taxon>
        <taxon>Embryophyta</taxon>
        <taxon>Tracheophyta</taxon>
        <taxon>Spermatophyta</taxon>
        <taxon>Magnoliopsida</taxon>
        <taxon>Liliopsida</taxon>
        <taxon>Poales</taxon>
        <taxon>Poaceae</taxon>
        <taxon>PACMAD clade</taxon>
        <taxon>Arundinoideae</taxon>
        <taxon>Arundineae</taxon>
        <taxon>Arundo</taxon>
    </lineage>
</organism>